<dbReference type="Pfam" id="PF05598">
    <property type="entry name" value="DUF772"/>
    <property type="match status" value="1"/>
</dbReference>
<reference evidence="2 3" key="1">
    <citation type="submission" date="2007-09" db="EMBL/GenBank/DDBJ databases">
        <title>Draft genome sequence of Eubacterium dolichum (DSM 3991).</title>
        <authorList>
            <person name="Sudarsanam P."/>
            <person name="Ley R."/>
            <person name="Guruge J."/>
            <person name="Turnbaugh P.J."/>
            <person name="Mahowald M."/>
            <person name="Liep D."/>
            <person name="Gordon J."/>
        </authorList>
    </citation>
    <scope>NUCLEOTIDE SEQUENCE [LARGE SCALE GENOMIC DNA]</scope>
    <source>
        <strain evidence="2 3">DSM 3991</strain>
    </source>
</reference>
<evidence type="ECO:0000313" key="2">
    <source>
        <dbReference type="EMBL" id="EDP11168.1"/>
    </source>
</evidence>
<reference evidence="2 3" key="2">
    <citation type="submission" date="2007-09" db="EMBL/GenBank/DDBJ databases">
        <authorList>
            <person name="Fulton L."/>
            <person name="Clifton S."/>
            <person name="Fulton B."/>
            <person name="Xu J."/>
            <person name="Minx P."/>
            <person name="Pepin K.H."/>
            <person name="Johnson M."/>
            <person name="Thiruvilangam P."/>
            <person name="Bhonagiri V."/>
            <person name="Nash W.E."/>
            <person name="Mardis E.R."/>
            <person name="Wilson R.K."/>
        </authorList>
    </citation>
    <scope>NUCLEOTIDE SEQUENCE [LARGE SCALE GENOMIC DNA]</scope>
    <source>
        <strain evidence="2 3">DSM 3991</strain>
    </source>
</reference>
<organism evidence="2 3">
    <name type="scientific">Amedibacillus dolichus DSM 3991</name>
    <dbReference type="NCBI Taxonomy" id="428127"/>
    <lineage>
        <taxon>Bacteria</taxon>
        <taxon>Bacillati</taxon>
        <taxon>Bacillota</taxon>
        <taxon>Erysipelotrichia</taxon>
        <taxon>Erysipelotrichales</taxon>
        <taxon>Erysipelotrichaceae</taxon>
        <taxon>Amedibacillus</taxon>
    </lineage>
</organism>
<protein>
    <recommendedName>
        <fullName evidence="1">Transposase InsH N-terminal domain-containing protein</fullName>
    </recommendedName>
</protein>
<dbReference type="InterPro" id="IPR008490">
    <property type="entry name" value="Transposase_InsH_N"/>
</dbReference>
<accession>A8RBH3</accession>
<dbReference type="HOGENOM" id="CLU_021293_11_4_9"/>
<dbReference type="EMBL" id="ABAW02000019">
    <property type="protein sequence ID" value="EDP11168.1"/>
    <property type="molecule type" value="Genomic_DNA"/>
</dbReference>
<gene>
    <name evidence="2" type="ORF">EUBDOL_01088</name>
</gene>
<dbReference type="Proteomes" id="UP000004090">
    <property type="component" value="Unassembled WGS sequence"/>
</dbReference>
<name>A8RBH3_9FIRM</name>
<dbReference type="AlphaFoldDB" id="A8RBH3"/>
<evidence type="ECO:0000259" key="1">
    <source>
        <dbReference type="Pfam" id="PF05598"/>
    </source>
</evidence>
<dbReference type="STRING" id="428127.EUBDOL_01088"/>
<evidence type="ECO:0000313" key="3">
    <source>
        <dbReference type="Proteomes" id="UP000004090"/>
    </source>
</evidence>
<feature type="domain" description="Transposase InsH N-terminal" evidence="1">
    <location>
        <begin position="18"/>
        <end position="104"/>
    </location>
</feature>
<sequence length="113" mass="13344">MAMTRRNCKNDTIILNTIEGLVPQDHEVRKLESCIDWSFIYPLVEHLYSDFGRPSIDPVVLFKMLFINIVFGIGSMRKTCKEIQVNLAYRWFLGISMDEQVPNYWYYVKISDN</sequence>
<dbReference type="eggNOG" id="COG3039">
    <property type="taxonomic scope" value="Bacteria"/>
</dbReference>
<comment type="caution">
    <text evidence="2">The sequence shown here is derived from an EMBL/GenBank/DDBJ whole genome shotgun (WGS) entry which is preliminary data.</text>
</comment>
<proteinExistence type="predicted"/>